<dbReference type="InterPro" id="IPR036388">
    <property type="entry name" value="WH-like_DNA-bd_sf"/>
</dbReference>
<reference evidence="2" key="1">
    <citation type="journal article" date="2014" name="Int. J. Syst. Evol. Microbiol.">
        <title>Complete genome sequence of Corynebacterium casei LMG S-19264T (=DSM 44701T), isolated from a smear-ripened cheese.</title>
        <authorList>
            <consortium name="US DOE Joint Genome Institute (JGI-PGF)"/>
            <person name="Walter F."/>
            <person name="Albersmeier A."/>
            <person name="Kalinowski J."/>
            <person name="Ruckert C."/>
        </authorList>
    </citation>
    <scope>NUCLEOTIDE SEQUENCE</scope>
    <source>
        <strain evidence="2">JCM 4790</strain>
    </source>
</reference>
<proteinExistence type="predicted"/>
<feature type="region of interest" description="Disordered" evidence="1">
    <location>
        <begin position="1"/>
        <end position="36"/>
    </location>
</feature>
<feature type="compositionally biased region" description="Low complexity" evidence="1">
    <location>
        <begin position="127"/>
        <end position="142"/>
    </location>
</feature>
<feature type="compositionally biased region" description="Gly residues" evidence="1">
    <location>
        <begin position="214"/>
        <end position="223"/>
    </location>
</feature>
<sequence length="223" mass="23121">MPEKTAANTAATDLTSQYRSQVDTDLENNTKEQERLTSEIAALQEQLTTLQHEHSVLVNVQQALGGPAPAQPAPAPERTGAAGSGEKAPASQGRGRPTPAKKASARNGAPARKAAARKSSAKKTATKEGTTAGGTASKSAPSQPTLVELIRRHLTEQGEPRSAAEVATALGKAHPDRGIKTTVVRTTLEGLVARNRAQRTKQGRSVFYSTSGTPTGGAADGSR</sequence>
<evidence type="ECO:0000313" key="2">
    <source>
        <dbReference type="EMBL" id="GGX96291.1"/>
    </source>
</evidence>
<organism evidence="2 3">
    <name type="scientific">Streptomyces minutiscleroticus</name>
    <dbReference type="NCBI Taxonomy" id="68238"/>
    <lineage>
        <taxon>Bacteria</taxon>
        <taxon>Bacillati</taxon>
        <taxon>Actinomycetota</taxon>
        <taxon>Actinomycetes</taxon>
        <taxon>Kitasatosporales</taxon>
        <taxon>Streptomycetaceae</taxon>
        <taxon>Streptomyces</taxon>
    </lineage>
</organism>
<dbReference type="Gene3D" id="1.10.10.10">
    <property type="entry name" value="Winged helix-like DNA-binding domain superfamily/Winged helix DNA-binding domain"/>
    <property type="match status" value="1"/>
</dbReference>
<name>A0A918NUY5_9ACTN</name>
<evidence type="ECO:0000256" key="1">
    <source>
        <dbReference type="SAM" id="MobiDB-lite"/>
    </source>
</evidence>
<feature type="region of interest" description="Disordered" evidence="1">
    <location>
        <begin position="197"/>
        <end position="223"/>
    </location>
</feature>
<evidence type="ECO:0000313" key="3">
    <source>
        <dbReference type="Proteomes" id="UP000619244"/>
    </source>
</evidence>
<reference evidence="2" key="2">
    <citation type="submission" date="2020-09" db="EMBL/GenBank/DDBJ databases">
        <authorList>
            <person name="Sun Q."/>
            <person name="Ohkuma M."/>
        </authorList>
    </citation>
    <scope>NUCLEOTIDE SEQUENCE</scope>
    <source>
        <strain evidence="2">JCM 4790</strain>
    </source>
</reference>
<protein>
    <recommendedName>
        <fullName evidence="4">Regulatory protein</fullName>
    </recommendedName>
</protein>
<dbReference type="RefSeq" id="WP_190193240.1">
    <property type="nucleotide sequence ID" value="NZ_BMVU01000036.1"/>
</dbReference>
<keyword evidence="3" id="KW-1185">Reference proteome</keyword>
<accession>A0A918NUY5</accession>
<comment type="caution">
    <text evidence="2">The sequence shown here is derived from an EMBL/GenBank/DDBJ whole genome shotgun (WGS) entry which is preliminary data.</text>
</comment>
<dbReference type="AlphaFoldDB" id="A0A918NUY5"/>
<gene>
    <name evidence="2" type="ORF">GCM10010358_57530</name>
</gene>
<feature type="region of interest" description="Disordered" evidence="1">
    <location>
        <begin position="60"/>
        <end position="147"/>
    </location>
</feature>
<evidence type="ECO:0008006" key="4">
    <source>
        <dbReference type="Google" id="ProtNLM"/>
    </source>
</evidence>
<feature type="region of interest" description="Disordered" evidence="1">
    <location>
        <begin position="156"/>
        <end position="175"/>
    </location>
</feature>
<feature type="compositionally biased region" description="Polar residues" evidence="1">
    <location>
        <begin position="1"/>
        <end position="23"/>
    </location>
</feature>
<dbReference type="Proteomes" id="UP000619244">
    <property type="component" value="Unassembled WGS sequence"/>
</dbReference>
<dbReference type="EMBL" id="BMVU01000036">
    <property type="protein sequence ID" value="GGX96291.1"/>
    <property type="molecule type" value="Genomic_DNA"/>
</dbReference>